<protein>
    <submittedName>
        <fullName evidence="5">ABC transporter ATP-binding protein</fullName>
    </submittedName>
</protein>
<dbReference type="InterPro" id="IPR003593">
    <property type="entry name" value="AAA+_ATPase"/>
</dbReference>
<dbReference type="InterPro" id="IPR027417">
    <property type="entry name" value="P-loop_NTPase"/>
</dbReference>
<dbReference type="SUPFAM" id="SSF52540">
    <property type="entry name" value="P-loop containing nucleoside triphosphate hydrolases"/>
    <property type="match status" value="1"/>
</dbReference>
<dbReference type="Pfam" id="PF00005">
    <property type="entry name" value="ABC_tran"/>
    <property type="match status" value="1"/>
</dbReference>
<keyword evidence="1" id="KW-0813">Transport</keyword>
<sequence>MIQLDKITLRRRDGAGYRHVLDNLSWSVSGAQQVALTGESGSGKTTLLNILAGLLSPDAGTICINEQFIHTYNATQLALYRRTIGMIFQHYQLLSPLSVADNMAFQARLNGRAVSREDIALMAKRLGLGDKLDAFPTQLSGGEQQRVGIARALLNQPRILLADEPTGNLDSERSQEVLELLMALCKEQQVNLIMVTHSRALAAQLPRQVELRDGRIHE</sequence>
<dbReference type="PANTHER" id="PTHR24220">
    <property type="entry name" value="IMPORT ATP-BINDING PROTEIN"/>
    <property type="match status" value="1"/>
</dbReference>
<dbReference type="OrthoDB" id="9801477at2"/>
<dbReference type="PANTHER" id="PTHR24220:SF659">
    <property type="entry name" value="TRANSPORTER, PUTATIVE-RELATED"/>
    <property type="match status" value="1"/>
</dbReference>
<comment type="caution">
    <text evidence="5">The sequence shown here is derived from an EMBL/GenBank/DDBJ whole genome shotgun (WGS) entry which is preliminary data.</text>
</comment>
<reference evidence="5 6" key="1">
    <citation type="journal article" date="2015" name="BMC Genomics">
        <title>Genome mining reveals unlocked bioactive potential of marine Gram-negative bacteria.</title>
        <authorList>
            <person name="Machado H."/>
            <person name="Sonnenschein E.C."/>
            <person name="Melchiorsen J."/>
            <person name="Gram L."/>
        </authorList>
    </citation>
    <scope>NUCLEOTIDE SEQUENCE [LARGE SCALE GENOMIC DNA]</scope>
    <source>
        <strain evidence="5 6">S2471</strain>
    </source>
</reference>
<dbReference type="CDD" id="cd03255">
    <property type="entry name" value="ABC_MJ0796_LolCDE_FtsE"/>
    <property type="match status" value="1"/>
</dbReference>
<dbReference type="RefSeq" id="WP_046006336.1">
    <property type="nucleotide sequence ID" value="NZ_JXYA01000044.1"/>
</dbReference>
<evidence type="ECO:0000256" key="1">
    <source>
        <dbReference type="ARBA" id="ARBA00022448"/>
    </source>
</evidence>
<dbReference type="InterPro" id="IPR017871">
    <property type="entry name" value="ABC_transporter-like_CS"/>
</dbReference>
<dbReference type="GO" id="GO:0016887">
    <property type="term" value="F:ATP hydrolysis activity"/>
    <property type="evidence" value="ECO:0007669"/>
    <property type="project" value="InterPro"/>
</dbReference>
<feature type="domain" description="ABC transporter" evidence="4">
    <location>
        <begin position="2"/>
        <end position="218"/>
    </location>
</feature>
<dbReference type="EMBL" id="JXYA01000044">
    <property type="protein sequence ID" value="KJZ06774.1"/>
    <property type="molecule type" value="Genomic_DNA"/>
</dbReference>
<dbReference type="AlphaFoldDB" id="A0A0F4QHG7"/>
<organism evidence="5 6">
    <name type="scientific">Pseudoalteromonas rubra</name>
    <dbReference type="NCBI Taxonomy" id="43658"/>
    <lineage>
        <taxon>Bacteria</taxon>
        <taxon>Pseudomonadati</taxon>
        <taxon>Pseudomonadota</taxon>
        <taxon>Gammaproteobacteria</taxon>
        <taxon>Alteromonadales</taxon>
        <taxon>Pseudoalteromonadaceae</taxon>
        <taxon>Pseudoalteromonas</taxon>
    </lineage>
</organism>
<keyword evidence="2" id="KW-0547">Nucleotide-binding</keyword>
<dbReference type="InterPro" id="IPR015854">
    <property type="entry name" value="ABC_transpr_LolD-like"/>
</dbReference>
<name>A0A0F4QHG7_9GAMM</name>
<dbReference type="Gene3D" id="3.40.50.300">
    <property type="entry name" value="P-loop containing nucleotide triphosphate hydrolases"/>
    <property type="match status" value="1"/>
</dbReference>
<dbReference type="InterPro" id="IPR017911">
    <property type="entry name" value="MacB-like_ATP-bd"/>
</dbReference>
<keyword evidence="3 5" id="KW-0067">ATP-binding</keyword>
<evidence type="ECO:0000256" key="2">
    <source>
        <dbReference type="ARBA" id="ARBA00022741"/>
    </source>
</evidence>
<evidence type="ECO:0000259" key="4">
    <source>
        <dbReference type="PROSITE" id="PS50893"/>
    </source>
</evidence>
<evidence type="ECO:0000313" key="5">
    <source>
        <dbReference type="EMBL" id="KJZ06774.1"/>
    </source>
</evidence>
<dbReference type="PATRIC" id="fig|43658.5.peg.3763"/>
<accession>A0A0F4QHG7</accession>
<dbReference type="SMART" id="SM00382">
    <property type="entry name" value="AAA"/>
    <property type="match status" value="1"/>
</dbReference>
<dbReference type="GO" id="GO:0005524">
    <property type="term" value="F:ATP binding"/>
    <property type="evidence" value="ECO:0007669"/>
    <property type="project" value="UniProtKB-KW"/>
</dbReference>
<dbReference type="GO" id="GO:0022857">
    <property type="term" value="F:transmembrane transporter activity"/>
    <property type="evidence" value="ECO:0007669"/>
    <property type="project" value="TreeGrafter"/>
</dbReference>
<dbReference type="Proteomes" id="UP000033452">
    <property type="component" value="Unassembled WGS sequence"/>
</dbReference>
<keyword evidence="6" id="KW-1185">Reference proteome</keyword>
<proteinExistence type="predicted"/>
<evidence type="ECO:0000313" key="6">
    <source>
        <dbReference type="Proteomes" id="UP000033452"/>
    </source>
</evidence>
<dbReference type="PROSITE" id="PS50893">
    <property type="entry name" value="ABC_TRANSPORTER_2"/>
    <property type="match status" value="1"/>
</dbReference>
<dbReference type="PROSITE" id="PS00211">
    <property type="entry name" value="ABC_TRANSPORTER_1"/>
    <property type="match status" value="1"/>
</dbReference>
<dbReference type="InterPro" id="IPR003439">
    <property type="entry name" value="ABC_transporter-like_ATP-bd"/>
</dbReference>
<gene>
    <name evidence="5" type="ORF">TW77_17820</name>
</gene>
<dbReference type="GO" id="GO:0005886">
    <property type="term" value="C:plasma membrane"/>
    <property type="evidence" value="ECO:0007669"/>
    <property type="project" value="TreeGrafter"/>
</dbReference>
<evidence type="ECO:0000256" key="3">
    <source>
        <dbReference type="ARBA" id="ARBA00022840"/>
    </source>
</evidence>